<dbReference type="Gene3D" id="3.40.50.300">
    <property type="entry name" value="P-loop containing nucleotide triphosphate hydrolases"/>
    <property type="match status" value="1"/>
</dbReference>
<dbReference type="PANTHER" id="PTHR43875:SF1">
    <property type="entry name" value="OSMOPROTECTIVE COMPOUNDS UPTAKE ATP-BINDING PROTEIN GGTA"/>
    <property type="match status" value="1"/>
</dbReference>
<organism evidence="7 8">
    <name type="scientific">Microvirga alba</name>
    <dbReference type="NCBI Taxonomy" id="2791025"/>
    <lineage>
        <taxon>Bacteria</taxon>
        <taxon>Pseudomonadati</taxon>
        <taxon>Pseudomonadota</taxon>
        <taxon>Alphaproteobacteria</taxon>
        <taxon>Hyphomicrobiales</taxon>
        <taxon>Methylobacteriaceae</taxon>
        <taxon>Microvirga</taxon>
    </lineage>
</organism>
<dbReference type="EMBL" id="JADQDO010000001">
    <property type="protein sequence ID" value="MBF9231921.1"/>
    <property type="molecule type" value="Genomic_DNA"/>
</dbReference>
<keyword evidence="3" id="KW-0813">Transport</keyword>
<dbReference type="SMART" id="SM00382">
    <property type="entry name" value="AAA"/>
    <property type="match status" value="1"/>
</dbReference>
<dbReference type="GO" id="GO:0016887">
    <property type="term" value="F:ATP hydrolysis activity"/>
    <property type="evidence" value="ECO:0007669"/>
    <property type="project" value="InterPro"/>
</dbReference>
<dbReference type="Proteomes" id="UP000599312">
    <property type="component" value="Unassembled WGS sequence"/>
</dbReference>
<evidence type="ECO:0000259" key="6">
    <source>
        <dbReference type="PROSITE" id="PS50893"/>
    </source>
</evidence>
<evidence type="ECO:0000256" key="4">
    <source>
        <dbReference type="ARBA" id="ARBA00022741"/>
    </source>
</evidence>
<dbReference type="Pfam" id="PF08402">
    <property type="entry name" value="TOBE_2"/>
    <property type="match status" value="1"/>
</dbReference>
<dbReference type="InterPro" id="IPR013611">
    <property type="entry name" value="Transp-assoc_OB_typ2"/>
</dbReference>
<feature type="domain" description="ABC transporter" evidence="6">
    <location>
        <begin position="11"/>
        <end position="246"/>
    </location>
</feature>
<reference evidence="7" key="1">
    <citation type="submission" date="2020-11" db="EMBL/GenBank/DDBJ databases">
        <authorList>
            <person name="Kim M.K."/>
        </authorList>
    </citation>
    <scope>NUCLEOTIDE SEQUENCE</scope>
    <source>
        <strain evidence="7">BT350</strain>
    </source>
</reference>
<proteinExistence type="inferred from homology"/>
<dbReference type="SUPFAM" id="SSF52540">
    <property type="entry name" value="P-loop containing nucleoside triphosphate hydrolases"/>
    <property type="match status" value="1"/>
</dbReference>
<dbReference type="FunFam" id="3.40.50.300:FF:000042">
    <property type="entry name" value="Maltose/maltodextrin ABC transporter, ATP-binding protein"/>
    <property type="match status" value="1"/>
</dbReference>
<dbReference type="AlphaFoldDB" id="A0A931FQM1"/>
<keyword evidence="5 7" id="KW-0067">ATP-binding</keyword>
<comment type="caution">
    <text evidence="7">The sequence shown here is derived from an EMBL/GenBank/DDBJ whole genome shotgun (WGS) entry which is preliminary data.</text>
</comment>
<dbReference type="InterPro" id="IPR003439">
    <property type="entry name" value="ABC_transporter-like_ATP-bd"/>
</dbReference>
<comment type="similarity">
    <text evidence="2">Belongs to the ABC transporter superfamily.</text>
</comment>
<evidence type="ECO:0000256" key="2">
    <source>
        <dbReference type="ARBA" id="ARBA00005417"/>
    </source>
</evidence>
<dbReference type="GO" id="GO:0140359">
    <property type="term" value="F:ABC-type transporter activity"/>
    <property type="evidence" value="ECO:0007669"/>
    <property type="project" value="UniProtKB-ARBA"/>
</dbReference>
<protein>
    <submittedName>
        <fullName evidence="7">ABC transporter ATP-binding protein</fullName>
    </submittedName>
</protein>
<dbReference type="InterPro" id="IPR017871">
    <property type="entry name" value="ABC_transporter-like_CS"/>
</dbReference>
<evidence type="ECO:0000256" key="5">
    <source>
        <dbReference type="ARBA" id="ARBA00022840"/>
    </source>
</evidence>
<dbReference type="Pfam" id="PF00005">
    <property type="entry name" value="ABC_tran"/>
    <property type="match status" value="1"/>
</dbReference>
<dbReference type="InterPro" id="IPR027417">
    <property type="entry name" value="P-loop_NTPase"/>
</dbReference>
<evidence type="ECO:0000313" key="7">
    <source>
        <dbReference type="EMBL" id="MBF9231921.1"/>
    </source>
</evidence>
<dbReference type="PROSITE" id="PS50893">
    <property type="entry name" value="ABC_TRANSPORTER_2"/>
    <property type="match status" value="1"/>
</dbReference>
<dbReference type="Gene3D" id="2.40.50.100">
    <property type="match status" value="1"/>
</dbReference>
<keyword evidence="4" id="KW-0547">Nucleotide-binding</keyword>
<dbReference type="PROSITE" id="PS00211">
    <property type="entry name" value="ABC_TRANSPORTER_1"/>
    <property type="match status" value="1"/>
</dbReference>
<evidence type="ECO:0000313" key="8">
    <source>
        <dbReference type="Proteomes" id="UP000599312"/>
    </source>
</evidence>
<dbReference type="GO" id="GO:0055052">
    <property type="term" value="C:ATP-binding cassette (ABC) transporter complex, substrate-binding subunit-containing"/>
    <property type="evidence" value="ECO:0007669"/>
    <property type="project" value="TreeGrafter"/>
</dbReference>
<evidence type="ECO:0000256" key="1">
    <source>
        <dbReference type="ARBA" id="ARBA00004417"/>
    </source>
</evidence>
<dbReference type="InterPro" id="IPR003593">
    <property type="entry name" value="AAA+_ATPase"/>
</dbReference>
<dbReference type="InterPro" id="IPR012340">
    <property type="entry name" value="NA-bd_OB-fold"/>
</dbReference>
<dbReference type="SUPFAM" id="SSF50331">
    <property type="entry name" value="MOP-like"/>
    <property type="match status" value="1"/>
</dbReference>
<dbReference type="PANTHER" id="PTHR43875">
    <property type="entry name" value="MALTODEXTRIN IMPORT ATP-BINDING PROTEIN MSMX"/>
    <property type="match status" value="1"/>
</dbReference>
<dbReference type="RefSeq" id="WP_196269913.1">
    <property type="nucleotide sequence ID" value="NZ_JADQDO010000001.1"/>
</dbReference>
<evidence type="ECO:0000256" key="3">
    <source>
        <dbReference type="ARBA" id="ARBA00022448"/>
    </source>
</evidence>
<dbReference type="GO" id="GO:0005524">
    <property type="term" value="F:ATP binding"/>
    <property type="evidence" value="ECO:0007669"/>
    <property type="project" value="UniProtKB-KW"/>
</dbReference>
<keyword evidence="8" id="KW-1185">Reference proteome</keyword>
<dbReference type="Gene3D" id="2.40.50.140">
    <property type="entry name" value="Nucleic acid-binding proteins"/>
    <property type="match status" value="1"/>
</dbReference>
<gene>
    <name evidence="7" type="ORF">I2H38_00875</name>
</gene>
<sequence>MKMETARAKALSIKGLNKSYRIGRGRRLPVVTDFNLSLAPGEFVTLLGPSGCGKTTVLRTLAGLEEFEEGEILLDSRSIARLPPHHRRIGLVFQNYALFPHMSVFDNVAYSLRIRRVAEAQIGTEVKTALTAVGLEDYGPRLPGQLSGGQQQRVAVARALVMNPDLLLFDEPLSNLDAKLRVQVRSELRRLQQRLGTTALFVTHDQDEAMSLSDRIAVMRAGRIEQIGPPEEIYARPATLFVAQFVGKVNALPAQVTGYEGGAASVDVLGQMLRVQAPAALRDSDVLALIRPEAVVLQQPGSGLAGRVEEVEYLGDQTEYRVRIGSALVTAVRSTLGKSWRIKEGDHLGVAFDEDAVHLLPREGNLPT</sequence>
<dbReference type="InterPro" id="IPR047641">
    <property type="entry name" value="ABC_transpr_MalK/UgpC-like"/>
</dbReference>
<comment type="subcellular location">
    <subcellularLocation>
        <location evidence="1">Cell inner membrane</location>
        <topology evidence="1">Peripheral membrane protein</topology>
    </subcellularLocation>
</comment>
<name>A0A931FQM1_9HYPH</name>
<dbReference type="InterPro" id="IPR008995">
    <property type="entry name" value="Mo/tungstate-bd_C_term_dom"/>
</dbReference>
<accession>A0A931FQM1</accession>